<accession>A0AAJ6QTW2</accession>
<keyword evidence="4" id="KW-1185">Reference proteome</keyword>
<dbReference type="InterPro" id="IPR013766">
    <property type="entry name" value="Thioredoxin_domain"/>
</dbReference>
<dbReference type="GO" id="GO:0060271">
    <property type="term" value="P:cilium assembly"/>
    <property type="evidence" value="ECO:0007669"/>
    <property type="project" value="TreeGrafter"/>
</dbReference>
<dbReference type="PANTHER" id="PTHR14684">
    <property type="entry name" value="THIOREDOXIN DOMAIN-CONTAINING PROTEIN 15"/>
    <property type="match status" value="1"/>
</dbReference>
<evidence type="ECO:0000256" key="1">
    <source>
        <dbReference type="SAM" id="Phobius"/>
    </source>
</evidence>
<name>A0AAJ6QTW2_9ACAR</name>
<dbReference type="InterPro" id="IPR042418">
    <property type="entry name" value="TXNDC15"/>
</dbReference>
<gene>
    <name evidence="5" type="primary">LOC100898935</name>
</gene>
<dbReference type="SUPFAM" id="SSF52833">
    <property type="entry name" value="Thioredoxin-like"/>
    <property type="match status" value="1"/>
</dbReference>
<keyword evidence="1" id="KW-0472">Membrane</keyword>
<sequence length="268" mass="29957">MLTRVIFLFLLLGRESISTGDDYTSTEDNIVIDEPDCASTSAAPDPQCANSTVESETLTADDVKTTIRNDSRRISCAAPLNPFNEVVIFNASAVADILSAARNECTLLIFYSPHCMFSVRSSPYLNGIARYYLNLSVVAIQINESSTLSMKYGIIATPTVLLLHNHRAIAKLNHTNVSLEALGNFIEKHTGLPLVENMTLTDLDYLGPLPTKVVERADWILFSAWVFTIWSLLWFLLRSSYALRAYTWFATTWKEAREAEQAARPHQD</sequence>
<dbReference type="GeneID" id="100898935"/>
<feature type="transmembrane region" description="Helical" evidence="1">
    <location>
        <begin position="219"/>
        <end position="237"/>
    </location>
</feature>
<evidence type="ECO:0000313" key="5">
    <source>
        <dbReference type="RefSeq" id="XP_003743697.1"/>
    </source>
</evidence>
<dbReference type="GO" id="GO:0005929">
    <property type="term" value="C:cilium"/>
    <property type="evidence" value="ECO:0007669"/>
    <property type="project" value="TreeGrafter"/>
</dbReference>
<evidence type="ECO:0000313" key="4">
    <source>
        <dbReference type="Proteomes" id="UP000694867"/>
    </source>
</evidence>
<dbReference type="CTD" id="36749"/>
<dbReference type="Proteomes" id="UP000694867">
    <property type="component" value="Unplaced"/>
</dbReference>
<keyword evidence="1" id="KW-0812">Transmembrane</keyword>
<protein>
    <submittedName>
        <fullName evidence="5">Thioredoxin domain-containing protein 15</fullName>
    </submittedName>
</protein>
<dbReference type="KEGG" id="goe:100898935"/>
<organism evidence="4 5">
    <name type="scientific">Galendromus occidentalis</name>
    <name type="common">western predatory mite</name>
    <dbReference type="NCBI Taxonomy" id="34638"/>
    <lineage>
        <taxon>Eukaryota</taxon>
        <taxon>Metazoa</taxon>
        <taxon>Ecdysozoa</taxon>
        <taxon>Arthropoda</taxon>
        <taxon>Chelicerata</taxon>
        <taxon>Arachnida</taxon>
        <taxon>Acari</taxon>
        <taxon>Parasitiformes</taxon>
        <taxon>Mesostigmata</taxon>
        <taxon>Gamasina</taxon>
        <taxon>Phytoseioidea</taxon>
        <taxon>Phytoseiidae</taxon>
        <taxon>Typhlodrominae</taxon>
        <taxon>Galendromus</taxon>
    </lineage>
</organism>
<dbReference type="Gene3D" id="3.40.30.10">
    <property type="entry name" value="Glutaredoxin"/>
    <property type="match status" value="1"/>
</dbReference>
<keyword evidence="2" id="KW-0732">Signal</keyword>
<dbReference type="Pfam" id="PF00085">
    <property type="entry name" value="Thioredoxin"/>
    <property type="match status" value="1"/>
</dbReference>
<feature type="domain" description="Thioredoxin" evidence="3">
    <location>
        <begin position="100"/>
        <end position="187"/>
    </location>
</feature>
<evidence type="ECO:0000256" key="2">
    <source>
        <dbReference type="SAM" id="SignalP"/>
    </source>
</evidence>
<proteinExistence type="predicted"/>
<feature type="signal peptide" evidence="2">
    <location>
        <begin position="1"/>
        <end position="20"/>
    </location>
</feature>
<reference evidence="5" key="1">
    <citation type="submission" date="2025-08" db="UniProtKB">
        <authorList>
            <consortium name="RefSeq"/>
        </authorList>
    </citation>
    <scope>IDENTIFICATION</scope>
</reference>
<feature type="chain" id="PRO_5042584448" evidence="2">
    <location>
        <begin position="21"/>
        <end position="268"/>
    </location>
</feature>
<dbReference type="InterPro" id="IPR036249">
    <property type="entry name" value="Thioredoxin-like_sf"/>
</dbReference>
<evidence type="ECO:0000259" key="3">
    <source>
        <dbReference type="Pfam" id="PF00085"/>
    </source>
</evidence>
<dbReference type="AlphaFoldDB" id="A0AAJ6QTW2"/>
<dbReference type="PANTHER" id="PTHR14684:SF2">
    <property type="entry name" value="THIOREDOXIN DOMAIN-CONTAINING PROTEIN 15"/>
    <property type="match status" value="1"/>
</dbReference>
<dbReference type="RefSeq" id="XP_003743697.1">
    <property type="nucleotide sequence ID" value="XM_003743649.3"/>
</dbReference>
<keyword evidence="1" id="KW-1133">Transmembrane helix</keyword>